<dbReference type="Proteomes" id="UP001529510">
    <property type="component" value="Unassembled WGS sequence"/>
</dbReference>
<accession>A0ABD0PUX6</accession>
<comment type="caution">
    <text evidence="5">The sequence shown here is derived from an EMBL/GenBank/DDBJ whole genome shotgun (WGS) entry which is preliminary data.</text>
</comment>
<proteinExistence type="predicted"/>
<feature type="non-terminal residue" evidence="5">
    <location>
        <position position="1"/>
    </location>
</feature>
<dbReference type="EMBL" id="JAMKFB020000013">
    <property type="protein sequence ID" value="KAL0177825.1"/>
    <property type="molecule type" value="Genomic_DNA"/>
</dbReference>
<organism evidence="5 6">
    <name type="scientific">Cirrhinus mrigala</name>
    <name type="common">Mrigala</name>
    <dbReference type="NCBI Taxonomy" id="683832"/>
    <lineage>
        <taxon>Eukaryota</taxon>
        <taxon>Metazoa</taxon>
        <taxon>Chordata</taxon>
        <taxon>Craniata</taxon>
        <taxon>Vertebrata</taxon>
        <taxon>Euteleostomi</taxon>
        <taxon>Actinopterygii</taxon>
        <taxon>Neopterygii</taxon>
        <taxon>Teleostei</taxon>
        <taxon>Ostariophysi</taxon>
        <taxon>Cypriniformes</taxon>
        <taxon>Cyprinidae</taxon>
        <taxon>Labeoninae</taxon>
        <taxon>Labeonini</taxon>
        <taxon>Cirrhinus</taxon>
    </lineage>
</organism>
<name>A0ABD0PUX6_CIRMR</name>
<evidence type="ECO:0000256" key="1">
    <source>
        <dbReference type="ARBA" id="ARBA00004370"/>
    </source>
</evidence>
<feature type="domain" description="PSI" evidence="4">
    <location>
        <begin position="2"/>
        <end position="59"/>
    </location>
</feature>
<evidence type="ECO:0000256" key="3">
    <source>
        <dbReference type="ARBA" id="ARBA00023180"/>
    </source>
</evidence>
<evidence type="ECO:0000259" key="4">
    <source>
        <dbReference type="SMART" id="SM00423"/>
    </source>
</evidence>
<evidence type="ECO:0000256" key="2">
    <source>
        <dbReference type="ARBA" id="ARBA00023136"/>
    </source>
</evidence>
<sequence>QNCSGHRTCGQCLEHPDCGWCGDPTDTGQGQCIEGSYRGPMRSLSRQSRERVLDTSVCSREKGYDWAYITCP</sequence>
<dbReference type="SUPFAM" id="SSF103575">
    <property type="entry name" value="Plexin repeat"/>
    <property type="match status" value="1"/>
</dbReference>
<dbReference type="InterPro" id="IPR002165">
    <property type="entry name" value="Plexin_repeat"/>
</dbReference>
<dbReference type="InterPro" id="IPR016201">
    <property type="entry name" value="PSI"/>
</dbReference>
<gene>
    <name evidence="5" type="ORF">M9458_026719</name>
</gene>
<evidence type="ECO:0000313" key="5">
    <source>
        <dbReference type="EMBL" id="KAL0177825.1"/>
    </source>
</evidence>
<dbReference type="SMART" id="SM00423">
    <property type="entry name" value="PSI"/>
    <property type="match status" value="1"/>
</dbReference>
<evidence type="ECO:0000313" key="6">
    <source>
        <dbReference type="Proteomes" id="UP001529510"/>
    </source>
</evidence>
<comment type="subcellular location">
    <subcellularLocation>
        <location evidence="1">Membrane</location>
    </subcellularLocation>
</comment>
<feature type="non-terminal residue" evidence="5">
    <location>
        <position position="72"/>
    </location>
</feature>
<reference evidence="5 6" key="1">
    <citation type="submission" date="2024-05" db="EMBL/GenBank/DDBJ databases">
        <title>Genome sequencing and assembly of Indian major carp, Cirrhinus mrigala (Hamilton, 1822).</title>
        <authorList>
            <person name="Mohindra V."/>
            <person name="Chowdhury L.M."/>
            <person name="Lal K."/>
            <person name="Jena J.K."/>
        </authorList>
    </citation>
    <scope>NUCLEOTIDE SEQUENCE [LARGE SCALE GENOMIC DNA]</scope>
    <source>
        <strain evidence="5">CM1030</strain>
        <tissue evidence="5">Blood</tissue>
    </source>
</reference>
<keyword evidence="3" id="KW-0325">Glycoprotein</keyword>
<keyword evidence="2" id="KW-0472">Membrane</keyword>
<protein>
    <recommendedName>
        <fullName evidence="4">PSI domain-containing protein</fullName>
    </recommendedName>
</protein>
<dbReference type="GO" id="GO:0016020">
    <property type="term" value="C:membrane"/>
    <property type="evidence" value="ECO:0007669"/>
    <property type="project" value="UniProtKB-SubCell"/>
</dbReference>
<dbReference type="AlphaFoldDB" id="A0ABD0PUX6"/>
<keyword evidence="6" id="KW-1185">Reference proteome</keyword>
<dbReference type="Pfam" id="PF01437">
    <property type="entry name" value="PSI"/>
    <property type="match status" value="1"/>
</dbReference>